<name>A0AAE3DBB4_9FIRM</name>
<reference evidence="6 7" key="1">
    <citation type="submission" date="2021-10" db="EMBL/GenBank/DDBJ databases">
        <title>Anaerobic single-cell dispensing facilitates the cultivation of human gut bacteria.</title>
        <authorList>
            <person name="Afrizal A."/>
        </authorList>
    </citation>
    <scope>NUCLEOTIDE SEQUENCE [LARGE SCALE GENOMIC DNA]</scope>
    <source>
        <strain evidence="6 7">CLA-AA-H276</strain>
    </source>
</reference>
<dbReference type="PANTHER" id="PTHR42887">
    <property type="entry name" value="OS12G0638800 PROTEIN"/>
    <property type="match status" value="1"/>
</dbReference>
<dbReference type="Pfam" id="PF03486">
    <property type="entry name" value="HI0933_like"/>
    <property type="match status" value="1"/>
</dbReference>
<evidence type="ECO:0000256" key="1">
    <source>
        <dbReference type="ARBA" id="ARBA00001974"/>
    </source>
</evidence>
<evidence type="ECO:0000256" key="3">
    <source>
        <dbReference type="ARBA" id="ARBA00022827"/>
    </source>
</evidence>
<gene>
    <name evidence="6" type="ORF">LKD36_07955</name>
</gene>
<feature type="domain" description="RsdA/BaiN/AoA(So)-like insert" evidence="5">
    <location>
        <begin position="187"/>
        <end position="349"/>
    </location>
</feature>
<dbReference type="InterPro" id="IPR004792">
    <property type="entry name" value="BaiN-like"/>
</dbReference>
<dbReference type="InterPro" id="IPR057661">
    <property type="entry name" value="RsdA/BaiN/AoA(So)_Rossmann"/>
</dbReference>
<feature type="domain" description="RsdA/BaiN/AoA(So)-like Rossmann fold-like" evidence="4">
    <location>
        <begin position="3"/>
        <end position="402"/>
    </location>
</feature>
<dbReference type="RefSeq" id="WP_308459267.1">
    <property type="nucleotide sequence ID" value="NZ_JAJEPS010000006.1"/>
</dbReference>
<dbReference type="SUPFAM" id="SSF51905">
    <property type="entry name" value="FAD/NAD(P)-binding domain"/>
    <property type="match status" value="1"/>
</dbReference>
<dbReference type="PANTHER" id="PTHR42887:SF2">
    <property type="entry name" value="OS12G0638800 PROTEIN"/>
    <property type="match status" value="1"/>
</dbReference>
<comment type="caution">
    <text evidence="6">The sequence shown here is derived from an EMBL/GenBank/DDBJ whole genome shotgun (WGS) entry which is preliminary data.</text>
</comment>
<dbReference type="Proteomes" id="UP001198220">
    <property type="component" value="Unassembled WGS sequence"/>
</dbReference>
<evidence type="ECO:0000313" key="7">
    <source>
        <dbReference type="Proteomes" id="UP001198220"/>
    </source>
</evidence>
<evidence type="ECO:0000256" key="2">
    <source>
        <dbReference type="ARBA" id="ARBA00022630"/>
    </source>
</evidence>
<dbReference type="SUPFAM" id="SSF160996">
    <property type="entry name" value="HI0933 insert domain-like"/>
    <property type="match status" value="1"/>
</dbReference>
<dbReference type="Gene3D" id="2.40.30.10">
    <property type="entry name" value="Translation factors"/>
    <property type="match status" value="1"/>
</dbReference>
<accession>A0AAE3DBB4</accession>
<dbReference type="InterPro" id="IPR023166">
    <property type="entry name" value="BaiN-like_dom_sf"/>
</dbReference>
<dbReference type="AlphaFoldDB" id="A0AAE3DBB4"/>
<evidence type="ECO:0000313" key="6">
    <source>
        <dbReference type="EMBL" id="MCC2126110.1"/>
    </source>
</evidence>
<protein>
    <submittedName>
        <fullName evidence="6">NAD(P)/FAD-dependent oxidoreductase</fullName>
    </submittedName>
</protein>
<proteinExistence type="predicted"/>
<sequence>MKKVLIIGGGASGLMAAIAAAEQGAKVTLLEKNKQTGKKLLVTGNGRCNFTNKDQKLEHYRSEAPEFVREALSQFSMGDTVRFFEKLGIRVKDRNGYLYPASGQAASIAEVLRLEALRQGVKLACNTEVLEVHKKDGQFQVVTEGWTYEGDALILACGSKAAPETGTVGDGYRFAESFGHSVVTPLPALTGLCASEKDCGKLTGVRTDAKATLITEPGHAVYEEEGEIQFAAYGLSGIPVFQLSRYAARALEHGGSCQVTLDLCPEHTAEELEEILKDKAEFIGERSGTDVLLGMFPEKLSDVILKRAGISMKKKSREWKEADWNHLIGQIKKFTFHITRCRSYEQAQVCTGGVPLAELKNCSMESAKVPGLYLCGELLDVDGACGGYNLQWAWTSGYLAGNAAGSEE</sequence>
<dbReference type="NCBIfam" id="TIGR00275">
    <property type="entry name" value="aminoacetone oxidase family FAD-binding enzyme"/>
    <property type="match status" value="1"/>
</dbReference>
<organism evidence="6 7">
    <name type="scientific">Hominiventricola filiformis</name>
    <dbReference type="NCBI Taxonomy" id="2885352"/>
    <lineage>
        <taxon>Bacteria</taxon>
        <taxon>Bacillati</taxon>
        <taxon>Bacillota</taxon>
        <taxon>Clostridia</taxon>
        <taxon>Lachnospirales</taxon>
        <taxon>Lachnospiraceae</taxon>
        <taxon>Hominiventricola</taxon>
    </lineage>
</organism>
<dbReference type="Pfam" id="PF22780">
    <property type="entry name" value="HI0933_like_1st"/>
    <property type="match status" value="1"/>
</dbReference>
<evidence type="ECO:0000259" key="5">
    <source>
        <dbReference type="Pfam" id="PF22780"/>
    </source>
</evidence>
<keyword evidence="2" id="KW-0285">Flavoprotein</keyword>
<comment type="cofactor">
    <cofactor evidence="1">
        <name>FAD</name>
        <dbReference type="ChEBI" id="CHEBI:57692"/>
    </cofactor>
</comment>
<dbReference type="PRINTS" id="PR00411">
    <property type="entry name" value="PNDRDTASEI"/>
</dbReference>
<dbReference type="InterPro" id="IPR036188">
    <property type="entry name" value="FAD/NAD-bd_sf"/>
</dbReference>
<dbReference type="Gene3D" id="3.50.50.60">
    <property type="entry name" value="FAD/NAD(P)-binding domain"/>
    <property type="match status" value="1"/>
</dbReference>
<dbReference type="Gene3D" id="1.10.8.260">
    <property type="entry name" value="HI0933 insert domain-like"/>
    <property type="match status" value="1"/>
</dbReference>
<dbReference type="PRINTS" id="PR00368">
    <property type="entry name" value="FADPNR"/>
</dbReference>
<evidence type="ECO:0000259" key="4">
    <source>
        <dbReference type="Pfam" id="PF03486"/>
    </source>
</evidence>
<dbReference type="EMBL" id="JAJEPS010000006">
    <property type="protein sequence ID" value="MCC2126110.1"/>
    <property type="molecule type" value="Genomic_DNA"/>
</dbReference>
<keyword evidence="7" id="KW-1185">Reference proteome</keyword>
<dbReference type="InterPro" id="IPR055178">
    <property type="entry name" value="RsdA/BaiN/AoA(So)-like_dom"/>
</dbReference>
<keyword evidence="3" id="KW-0274">FAD</keyword>